<dbReference type="PANTHER" id="PTHR11846:SF0">
    <property type="entry name" value="ADENYLOSUCCINATE SYNTHETASE"/>
    <property type="match status" value="1"/>
</dbReference>
<dbReference type="SMART" id="SM00788">
    <property type="entry name" value="Adenylsucc_synt"/>
    <property type="match status" value="1"/>
</dbReference>
<dbReference type="GO" id="GO:0000287">
    <property type="term" value="F:magnesium ion binding"/>
    <property type="evidence" value="ECO:0007669"/>
    <property type="project" value="UniProtKB-UniRule"/>
</dbReference>
<dbReference type="GO" id="GO:0004019">
    <property type="term" value="F:adenylosuccinate synthase activity"/>
    <property type="evidence" value="ECO:0007669"/>
    <property type="project" value="UniProtKB-UniRule"/>
</dbReference>
<dbReference type="GO" id="GO:0005525">
    <property type="term" value="F:GTP binding"/>
    <property type="evidence" value="ECO:0007669"/>
    <property type="project" value="UniProtKB-UniRule"/>
</dbReference>
<comment type="caution">
    <text evidence="8">Lacks conserved residue(s) required for the propagation of feature annotation.</text>
</comment>
<dbReference type="InterPro" id="IPR027417">
    <property type="entry name" value="P-loop_NTPase"/>
</dbReference>
<dbReference type="PANTHER" id="PTHR11846">
    <property type="entry name" value="ADENYLOSUCCINATE SYNTHETASE"/>
    <property type="match status" value="1"/>
</dbReference>
<evidence type="ECO:0000256" key="4">
    <source>
        <dbReference type="ARBA" id="ARBA00022741"/>
    </source>
</evidence>
<dbReference type="GO" id="GO:0005737">
    <property type="term" value="C:cytoplasm"/>
    <property type="evidence" value="ECO:0007669"/>
    <property type="project" value="UniProtKB-SubCell"/>
</dbReference>
<feature type="binding site" evidence="8">
    <location>
        <begin position="414"/>
        <end position="416"/>
    </location>
    <ligand>
        <name>GTP</name>
        <dbReference type="ChEBI" id="CHEBI:37565"/>
    </ligand>
</feature>
<keyword evidence="2 8" id="KW-0436">Ligase</keyword>
<dbReference type="NCBIfam" id="NF002223">
    <property type="entry name" value="PRK01117.1"/>
    <property type="match status" value="1"/>
</dbReference>
<evidence type="ECO:0000256" key="5">
    <source>
        <dbReference type="ARBA" id="ARBA00022755"/>
    </source>
</evidence>
<keyword evidence="8" id="KW-0963">Cytoplasm</keyword>
<keyword evidence="4 8" id="KW-0547">Nucleotide-binding</keyword>
<feature type="binding site" description="in other chain" evidence="8">
    <location>
        <position position="222"/>
    </location>
    <ligand>
        <name>IMP</name>
        <dbReference type="ChEBI" id="CHEBI:58053"/>
        <note>ligand shared between dimeric partners</note>
    </ligand>
</feature>
<feature type="binding site" evidence="8">
    <location>
        <position position="42"/>
    </location>
    <ligand>
        <name>Mg(2+)</name>
        <dbReference type="ChEBI" id="CHEBI:18420"/>
    </ligand>
</feature>
<gene>
    <name evidence="8" type="primary">purA</name>
    <name evidence="10" type="ORF">D9Q81_09125</name>
</gene>
<feature type="binding site" evidence="8">
    <location>
        <begin position="297"/>
        <end position="303"/>
    </location>
    <ligand>
        <name>substrate</name>
    </ligand>
</feature>
<dbReference type="EMBL" id="RCOR01000049">
    <property type="protein sequence ID" value="RSN67171.1"/>
    <property type="molecule type" value="Genomic_DNA"/>
</dbReference>
<evidence type="ECO:0000256" key="9">
    <source>
        <dbReference type="PROSITE-ProRule" id="PRU10134"/>
    </source>
</evidence>
<keyword evidence="7 8" id="KW-0342">GTP-binding</keyword>
<comment type="subcellular location">
    <subcellularLocation>
        <location evidence="8">Cytoplasm</location>
    </subcellularLocation>
</comment>
<dbReference type="FunFam" id="3.90.170.10:FF:000001">
    <property type="entry name" value="Adenylosuccinate synthetase"/>
    <property type="match status" value="1"/>
</dbReference>
<protein>
    <recommendedName>
        <fullName evidence="8">Adenylosuccinate synthetase</fullName>
        <shortName evidence="8">AMPSase</shortName>
        <shortName evidence="8">AdSS</shortName>
        <ecNumber evidence="8">6.3.4.4</ecNumber>
    </recommendedName>
    <alternativeName>
        <fullName evidence="8">IMP--aspartate ligase</fullName>
    </alternativeName>
</protein>
<comment type="pathway">
    <text evidence="8">Purine metabolism; AMP biosynthesis via de novo pathway; AMP from IMP: step 1/2.</text>
</comment>
<feature type="binding site" evidence="8">
    <location>
        <position position="138"/>
    </location>
    <ligand>
        <name>IMP</name>
        <dbReference type="ChEBI" id="CHEBI:58053"/>
        <note>ligand shared between dimeric partners</note>
    </ligand>
</feature>
<feature type="binding site" description="in other chain" evidence="8">
    <location>
        <position position="301"/>
    </location>
    <ligand>
        <name>IMP</name>
        <dbReference type="ChEBI" id="CHEBI:58053"/>
        <note>ligand shared between dimeric partners</note>
    </ligand>
</feature>
<dbReference type="NCBIfam" id="TIGR00184">
    <property type="entry name" value="purA"/>
    <property type="match status" value="1"/>
</dbReference>
<dbReference type="Gene3D" id="3.40.440.10">
    <property type="entry name" value="Adenylosuccinate Synthetase, subunit A, domain 1"/>
    <property type="match status" value="1"/>
</dbReference>
<reference evidence="10 11" key="1">
    <citation type="submission" date="2018-10" db="EMBL/GenBank/DDBJ databases">
        <title>Co-occurring genomic capacity for anaerobic methane metabolism and dissimilatory sulfite reduction discovered in the Korarchaeota.</title>
        <authorList>
            <person name="Mckay L.J."/>
            <person name="Dlakic M."/>
            <person name="Fields M.W."/>
            <person name="Delmont T.O."/>
            <person name="Eren A.M."/>
            <person name="Jay Z.J."/>
            <person name="Klingelsmith K.B."/>
            <person name="Rusch D.B."/>
            <person name="Inskeep W.P."/>
        </authorList>
    </citation>
    <scope>NUCLEOTIDE SEQUENCE [LARGE SCALE GENOMIC DNA]</scope>
    <source>
        <strain evidence="10 11">WS</strain>
    </source>
</reference>
<dbReference type="InterPro" id="IPR033128">
    <property type="entry name" value="Adenylosuccin_syn_Lys_AS"/>
</dbReference>
<feature type="binding site" evidence="8">
    <location>
        <begin position="42"/>
        <end position="44"/>
    </location>
    <ligand>
        <name>GTP</name>
        <dbReference type="ChEBI" id="CHEBI:37565"/>
    </ligand>
</feature>
<feature type="binding site" evidence="8">
    <location>
        <begin position="329"/>
        <end position="331"/>
    </location>
    <ligand>
        <name>GTP</name>
        <dbReference type="ChEBI" id="CHEBI:37565"/>
    </ligand>
</feature>
<keyword evidence="5 8" id="KW-0658">Purine biosynthesis</keyword>
<dbReference type="Gene3D" id="1.10.300.10">
    <property type="entry name" value="Adenylosuccinate Synthetase, subunit A, domain 2"/>
    <property type="match status" value="1"/>
</dbReference>
<dbReference type="HAMAP" id="MF_00011">
    <property type="entry name" value="Adenylosucc_synth"/>
    <property type="match status" value="1"/>
</dbReference>
<dbReference type="PROSITE" id="PS00513">
    <property type="entry name" value="ADENYLOSUCCIN_SYN_2"/>
    <property type="match status" value="1"/>
</dbReference>
<dbReference type="InterPro" id="IPR042110">
    <property type="entry name" value="Adenylosuccinate_synth_dom2"/>
</dbReference>
<dbReference type="CDD" id="cd03108">
    <property type="entry name" value="AdSS"/>
    <property type="match status" value="1"/>
</dbReference>
<keyword evidence="6 8" id="KW-0460">Magnesium</keyword>
<comment type="cofactor">
    <cofactor evidence="8">
        <name>Mg(2+)</name>
        <dbReference type="ChEBI" id="CHEBI:18420"/>
    </cofactor>
    <text evidence="8">Binds 1 Mg(2+) ion per subunit.</text>
</comment>
<feature type="binding site" description="in other chain" evidence="8">
    <location>
        <position position="124"/>
    </location>
    <ligand>
        <name>IMP</name>
        <dbReference type="ChEBI" id="CHEBI:58053"/>
        <note>ligand shared between dimeric partners</note>
    </ligand>
</feature>
<dbReference type="GO" id="GO:0046040">
    <property type="term" value="P:IMP metabolic process"/>
    <property type="evidence" value="ECO:0007669"/>
    <property type="project" value="TreeGrafter"/>
</dbReference>
<comment type="caution">
    <text evidence="10">The sequence shown here is derived from an EMBL/GenBank/DDBJ whole genome shotgun (WGS) entry which is preliminary data.</text>
</comment>
<evidence type="ECO:0000313" key="10">
    <source>
        <dbReference type="EMBL" id="RSN67171.1"/>
    </source>
</evidence>
<comment type="catalytic activity">
    <reaction evidence="8">
        <text>IMP + L-aspartate + GTP = N(6)-(1,2-dicarboxyethyl)-AMP + GDP + phosphate + 2 H(+)</text>
        <dbReference type="Rhea" id="RHEA:15753"/>
        <dbReference type="ChEBI" id="CHEBI:15378"/>
        <dbReference type="ChEBI" id="CHEBI:29991"/>
        <dbReference type="ChEBI" id="CHEBI:37565"/>
        <dbReference type="ChEBI" id="CHEBI:43474"/>
        <dbReference type="ChEBI" id="CHEBI:57567"/>
        <dbReference type="ChEBI" id="CHEBI:58053"/>
        <dbReference type="ChEBI" id="CHEBI:58189"/>
        <dbReference type="EC" id="6.3.4.4"/>
    </reaction>
</comment>
<organism evidence="10 11">
    <name type="scientific">Candidatus Korarchaeum cryptofilum</name>
    <dbReference type="NCBI Taxonomy" id="498846"/>
    <lineage>
        <taxon>Archaea</taxon>
        <taxon>Thermoproteota</taxon>
        <taxon>Candidatus Korarchaeia</taxon>
        <taxon>Candidatus Korarchaeales</taxon>
        <taxon>Candidatus Korarchaeaceae</taxon>
        <taxon>Candidatus Korarchaeum</taxon>
    </lineage>
</organism>
<feature type="binding site" description="in other chain" evidence="8">
    <location>
        <position position="237"/>
    </location>
    <ligand>
        <name>IMP</name>
        <dbReference type="ChEBI" id="CHEBI:58053"/>
        <note>ligand shared between dimeric partners</note>
    </ligand>
</feature>
<feature type="active site" description="Proton donor" evidence="8">
    <location>
        <position position="43"/>
    </location>
</feature>
<dbReference type="GO" id="GO:0044208">
    <property type="term" value="P:'de novo' AMP biosynthetic process"/>
    <property type="evidence" value="ECO:0007669"/>
    <property type="project" value="UniProtKB-UniRule"/>
</dbReference>
<dbReference type="Gene3D" id="3.90.170.10">
    <property type="entry name" value="Adenylosuccinate Synthetase, subunit A, domain 3"/>
    <property type="match status" value="1"/>
</dbReference>
<comment type="similarity">
    <text evidence="8">Belongs to the adenylosuccinate synthetase family.</text>
</comment>
<evidence type="ECO:0000313" key="11">
    <source>
        <dbReference type="Proteomes" id="UP000278149"/>
    </source>
</evidence>
<dbReference type="Pfam" id="PF00709">
    <property type="entry name" value="Adenylsucc_synt"/>
    <property type="match status" value="1"/>
</dbReference>
<dbReference type="InterPro" id="IPR001114">
    <property type="entry name" value="Adenylosuccinate_synthetase"/>
</dbReference>
<name>A0A3R9WX89_9CREN</name>
<evidence type="ECO:0000256" key="3">
    <source>
        <dbReference type="ARBA" id="ARBA00022723"/>
    </source>
</evidence>
<feature type="binding site" evidence="8">
    <location>
        <position position="15"/>
    </location>
    <ligand>
        <name>Mg(2+)</name>
        <dbReference type="ChEBI" id="CHEBI:18420"/>
    </ligand>
</feature>
<comment type="function">
    <text evidence="8">Plays an important role in the de novo pathway of purine nucleotide biosynthesis. Catalyzes the first committed step in the biosynthesis of AMP from IMP.</text>
</comment>
<evidence type="ECO:0000256" key="6">
    <source>
        <dbReference type="ARBA" id="ARBA00022842"/>
    </source>
</evidence>
<dbReference type="Proteomes" id="UP000278149">
    <property type="component" value="Unassembled WGS sequence"/>
</dbReference>
<dbReference type="UniPathway" id="UPA00075">
    <property type="reaction ID" value="UER00335"/>
</dbReference>
<feature type="active site" description="Proton acceptor" evidence="8">
    <location>
        <position position="15"/>
    </location>
</feature>
<feature type="active site" evidence="9">
    <location>
        <position position="135"/>
    </location>
</feature>
<evidence type="ECO:0000256" key="2">
    <source>
        <dbReference type="ARBA" id="ARBA00022598"/>
    </source>
</evidence>
<dbReference type="InterPro" id="IPR042111">
    <property type="entry name" value="Adenylosuccinate_synth_dom3"/>
</dbReference>
<dbReference type="AlphaFoldDB" id="A0A3R9WX89"/>
<accession>A0A3R9WX89</accession>
<dbReference type="SUPFAM" id="SSF52540">
    <property type="entry name" value="P-loop containing nucleoside triphosphate hydrolases"/>
    <property type="match status" value="1"/>
</dbReference>
<sequence>MAMPAIVVVGMQFGDESKGAVVDFLAEWADLVVRYNGGSNAGHTVVVGGRKYKFHLVPSGALRGKKCVIGAGVAFDPEVFMEEINELRKEVGNVDLIVSMKATLLLPYHKELDAATAGESLGTTKRGIGPAYQDKMARISGLRVRDLLSEDFPEKLRRVVKVKEAELRNAGVLKGDIDEYLGEILRRAETWRKFLRPFVGEDHIEVNDAIAMGKLVIFEGAQGTMLDVDHGTYPYVTSSSTIAGGACTGVGVSPLSIDAVLGVSKAYTSRVGAGPFPTELFGREADMIRERGGEYGTTTGRPRRVGWLDLPMLKYSTLINGIGYVALRKLDVLSGLGKLKVAVAYEIDGKEFKIAPPYVDELQRAKPVYEELEGWKELDWRSIVKEGWEKIPEEMKAYIEFIERELNAKIVMIGLGPEREMTVVSPALRELIRPAAGLHHGGSKII</sequence>
<keyword evidence="3 8" id="KW-0479">Metal-binding</keyword>
<evidence type="ECO:0000256" key="8">
    <source>
        <dbReference type="HAMAP-Rule" id="MF_00011"/>
    </source>
</evidence>
<evidence type="ECO:0000256" key="1">
    <source>
        <dbReference type="ARBA" id="ARBA00011738"/>
    </source>
</evidence>
<comment type="subunit">
    <text evidence="1 8">Homodimer.</text>
</comment>
<dbReference type="InterPro" id="IPR042109">
    <property type="entry name" value="Adenylosuccinate_synth_dom1"/>
</dbReference>
<evidence type="ECO:0000256" key="7">
    <source>
        <dbReference type="ARBA" id="ARBA00023134"/>
    </source>
</evidence>
<feature type="binding site" evidence="8">
    <location>
        <position position="303"/>
    </location>
    <ligand>
        <name>GTP</name>
        <dbReference type="ChEBI" id="CHEBI:37565"/>
    </ligand>
</feature>
<dbReference type="EC" id="6.3.4.4" evidence="8"/>
<proteinExistence type="inferred from homology"/>
<feature type="binding site" description="in other chain" evidence="8">
    <location>
        <begin position="40"/>
        <end position="43"/>
    </location>
    <ligand>
        <name>IMP</name>
        <dbReference type="ChEBI" id="CHEBI:58053"/>
        <note>ligand shared between dimeric partners</note>
    </ligand>
</feature>